<dbReference type="Proteomes" id="UP000003019">
    <property type="component" value="Unassembled WGS sequence"/>
</dbReference>
<sequence>MPALGGHAAPFSALPEFHGFKTRARARRALLRQLYPDITGMVSTHVPARGGHPHAAVAQLAFTVSTHVPARGGHL</sequence>
<dbReference type="EMBL" id="AGAY01000001">
    <property type="protein sequence ID" value="EGY53782.1"/>
    <property type="molecule type" value="Genomic_DNA"/>
</dbReference>
<name>G4CEH5_9NEIS</name>
<protein>
    <submittedName>
        <fullName evidence="1">Uncharacterized protein</fullName>
    </submittedName>
</protein>
<keyword evidence="2" id="KW-1185">Reference proteome</keyword>
<evidence type="ECO:0000313" key="2">
    <source>
        <dbReference type="Proteomes" id="UP000003019"/>
    </source>
</evidence>
<reference evidence="1 2" key="1">
    <citation type="submission" date="2011-05" db="EMBL/GenBank/DDBJ databases">
        <authorList>
            <person name="Muzny D."/>
            <person name="Qin X."/>
            <person name="Deng J."/>
            <person name="Jiang H."/>
            <person name="Liu Y."/>
            <person name="Qu J."/>
            <person name="Song X.-Z."/>
            <person name="Zhang L."/>
            <person name="Thornton R."/>
            <person name="Coyle M."/>
            <person name="Francisco L."/>
            <person name="Jackson L."/>
            <person name="Javaid M."/>
            <person name="Korchina V."/>
            <person name="Kovar C."/>
            <person name="Mata R."/>
            <person name="Mathew T."/>
            <person name="Ngo R."/>
            <person name="Nguyen L."/>
            <person name="Nguyen N."/>
            <person name="Okwuonu G."/>
            <person name="Ongeri F."/>
            <person name="Pham C."/>
            <person name="Simmons D."/>
            <person name="Wilczek-Boney K."/>
            <person name="Hale W."/>
            <person name="Jakkamsetti A."/>
            <person name="Pham P."/>
            <person name="Ruth R."/>
            <person name="San Lucas F."/>
            <person name="Warren J."/>
            <person name="Zhang J."/>
            <person name="Zhao Z."/>
            <person name="Zhou C."/>
            <person name="Zhu D."/>
            <person name="Lee S."/>
            <person name="Bess C."/>
            <person name="Blankenburg K."/>
            <person name="Forbes L."/>
            <person name="Fu Q."/>
            <person name="Gubbala S."/>
            <person name="Hirani K."/>
            <person name="Jayaseelan J.C."/>
            <person name="Lara F."/>
            <person name="Munidasa M."/>
            <person name="Palculict T."/>
            <person name="Patil S."/>
            <person name="Pu L.-L."/>
            <person name="Saada N."/>
            <person name="Tang L."/>
            <person name="Weissenberger G."/>
            <person name="Zhu Y."/>
            <person name="Hemphill L."/>
            <person name="Shang Y."/>
            <person name="Youmans B."/>
            <person name="Ayvaz T."/>
            <person name="Ross M."/>
            <person name="Santibanez J."/>
            <person name="Aqrawi P."/>
            <person name="Gross S."/>
            <person name="Joshi V."/>
            <person name="Fowler G."/>
            <person name="Nazareth L."/>
            <person name="Reid J."/>
            <person name="Worley K."/>
            <person name="Petrosino J."/>
            <person name="Highlander S."/>
            <person name="Gibbs R."/>
        </authorList>
    </citation>
    <scope>NUCLEOTIDE SEQUENCE [LARGE SCALE GENOMIC DNA]</scope>
    <source>
        <strain evidence="1 2">871</strain>
    </source>
</reference>
<accession>G4CEH5</accession>
<dbReference type="AlphaFoldDB" id="G4CEH5"/>
<dbReference type="HOGENOM" id="CLU_2667322_0_0_4"/>
<evidence type="ECO:0000313" key="1">
    <source>
        <dbReference type="EMBL" id="EGY53782.1"/>
    </source>
</evidence>
<comment type="caution">
    <text evidence="1">The sequence shown here is derived from an EMBL/GenBank/DDBJ whole genome shotgun (WGS) entry which is preliminary data.</text>
</comment>
<organism evidence="1 2">
    <name type="scientific">Neisseria shayeganii 871</name>
    <dbReference type="NCBI Taxonomy" id="1032488"/>
    <lineage>
        <taxon>Bacteria</taxon>
        <taxon>Pseudomonadati</taxon>
        <taxon>Pseudomonadota</taxon>
        <taxon>Betaproteobacteria</taxon>
        <taxon>Neisseriales</taxon>
        <taxon>Neisseriaceae</taxon>
        <taxon>Neisseria</taxon>
    </lineage>
</organism>
<proteinExistence type="predicted"/>
<gene>
    <name evidence="1" type="ORF">HMPREF9371_0014</name>
</gene>